<name>A0A240EM18_9VIBR</name>
<gene>
    <name evidence="1" type="ORF">VTH8203_02662</name>
</gene>
<dbReference type="RefSeq" id="WP_096994137.1">
    <property type="nucleotide sequence ID" value="NZ_JBHSII010000001.1"/>
</dbReference>
<evidence type="ECO:0000313" key="1">
    <source>
        <dbReference type="EMBL" id="SNX49025.1"/>
    </source>
</evidence>
<accession>A0A240EM18</accession>
<dbReference type="AlphaFoldDB" id="A0A240EM18"/>
<protein>
    <submittedName>
        <fullName evidence="1">Uncharacterized protein</fullName>
    </submittedName>
</protein>
<dbReference type="Proteomes" id="UP000219336">
    <property type="component" value="Unassembled WGS sequence"/>
</dbReference>
<sequence>MAAKKLLIYPLVLLGVFGAYGFATGQDIDMLFESSAETIQKVLNGDYHCHERTAITVLNPN</sequence>
<proteinExistence type="predicted"/>
<evidence type="ECO:0000313" key="2">
    <source>
        <dbReference type="Proteomes" id="UP000219336"/>
    </source>
</evidence>
<reference evidence="2" key="1">
    <citation type="submission" date="2016-06" db="EMBL/GenBank/DDBJ databases">
        <authorList>
            <person name="Rodrigo-Torres L."/>
            <person name="Arahal R.D."/>
            <person name="Lucena T."/>
        </authorList>
    </citation>
    <scope>NUCLEOTIDE SEQUENCE [LARGE SCALE GENOMIC DNA]</scope>
    <source>
        <strain evidence="2">CECT8203</strain>
    </source>
</reference>
<keyword evidence="2" id="KW-1185">Reference proteome</keyword>
<organism evidence="1 2">
    <name type="scientific">Vibrio thalassae</name>
    <dbReference type="NCBI Taxonomy" id="1243014"/>
    <lineage>
        <taxon>Bacteria</taxon>
        <taxon>Pseudomonadati</taxon>
        <taxon>Pseudomonadota</taxon>
        <taxon>Gammaproteobacteria</taxon>
        <taxon>Vibrionales</taxon>
        <taxon>Vibrionaceae</taxon>
        <taxon>Vibrio</taxon>
    </lineage>
</organism>
<dbReference type="EMBL" id="OANU01000045">
    <property type="protein sequence ID" value="SNX49025.1"/>
    <property type="molecule type" value="Genomic_DNA"/>
</dbReference>